<comment type="function">
    <text evidence="9">Catalyzes the interconversion of L-alanine and D-alanine. May also act on other amino acids.</text>
</comment>
<accession>A0A1L6T9F3</accession>
<dbReference type="EC" id="5.1.1.1" evidence="5 9"/>
<evidence type="ECO:0000256" key="11">
    <source>
        <dbReference type="PIRSR" id="PIRSR600821-52"/>
    </source>
</evidence>
<evidence type="ECO:0000256" key="8">
    <source>
        <dbReference type="ARBA" id="ARBA00037912"/>
    </source>
</evidence>
<dbReference type="GO" id="GO:0030632">
    <property type="term" value="P:D-alanine biosynthetic process"/>
    <property type="evidence" value="ECO:0007669"/>
    <property type="project" value="UniProtKB-UniRule"/>
</dbReference>
<dbReference type="InterPro" id="IPR001608">
    <property type="entry name" value="Ala_racemase_N"/>
</dbReference>
<feature type="active site" description="Proton acceptor; specific for L-alanine" evidence="9">
    <location>
        <position position="255"/>
    </location>
</feature>
<feature type="modified residue" description="N6-(pyridoxal phosphate)lysine" evidence="9 10">
    <location>
        <position position="35"/>
    </location>
</feature>
<dbReference type="PANTHER" id="PTHR30511">
    <property type="entry name" value="ALANINE RACEMASE"/>
    <property type="match status" value="1"/>
</dbReference>
<dbReference type="GO" id="GO:0005829">
    <property type="term" value="C:cytosol"/>
    <property type="evidence" value="ECO:0007669"/>
    <property type="project" value="TreeGrafter"/>
</dbReference>
<protein>
    <recommendedName>
        <fullName evidence="5 9">Alanine racemase</fullName>
        <ecNumber evidence="5 9">5.1.1.1</ecNumber>
    </recommendedName>
</protein>
<comment type="catalytic activity">
    <reaction evidence="1 9">
        <text>L-alanine = D-alanine</text>
        <dbReference type="Rhea" id="RHEA:20249"/>
        <dbReference type="ChEBI" id="CHEBI:57416"/>
        <dbReference type="ChEBI" id="CHEBI:57972"/>
        <dbReference type="EC" id="5.1.1.1"/>
    </reaction>
</comment>
<dbReference type="Gene3D" id="2.40.37.10">
    <property type="entry name" value="Lyase, Ornithine Decarboxylase, Chain A, domain 1"/>
    <property type="match status" value="1"/>
</dbReference>
<feature type="binding site" evidence="9 11">
    <location>
        <position position="303"/>
    </location>
    <ligand>
        <name>substrate</name>
    </ligand>
</feature>
<comment type="similarity">
    <text evidence="4 9">Belongs to the alanine racemase family.</text>
</comment>
<proteinExistence type="inferred from homology"/>
<dbReference type="FunFam" id="3.20.20.10:FF:000002">
    <property type="entry name" value="Alanine racemase"/>
    <property type="match status" value="1"/>
</dbReference>
<dbReference type="Proteomes" id="UP000029558">
    <property type="component" value="Chromosome"/>
</dbReference>
<dbReference type="SUPFAM" id="SSF50621">
    <property type="entry name" value="Alanine racemase C-terminal domain-like"/>
    <property type="match status" value="1"/>
</dbReference>
<sequence>MARKTQAHLSRDALLHNLNHIRAHAPGCQVVGVVKANAYGHGLEDASRVLASYVDYLGVATIEEAMTLVMMPVKTIVLLMEGIFQDSELELVAEHGLEMVLHEEGQILALEQAQLSAPITVWLKLDTGLGRLGFPAKLVSMLYQRLRCCANVKKIKLMSHFSASDTNFSYTQKQLKCFMDMTQGLVAEKSIANGAAIFNCPESCVDIVRPGGLLYGVGLWQGKKSGVDEGLRPVMSLRSHLISVKDYQAGDYIGYGRCWQCSGPMRVGVVAIGYGDGYPVTAPDGTPTLVCGVEAPLIGRVSMDMITIDLELCPDAKVGDEVVLWGDGLPVERVAHHVGVVPYALLCAVAPRVKLVWDHQ</sequence>
<evidence type="ECO:0000256" key="3">
    <source>
        <dbReference type="ARBA" id="ARBA00004752"/>
    </source>
</evidence>
<dbReference type="OrthoDB" id="9813814at2"/>
<dbReference type="EMBL" id="CP012508">
    <property type="protein sequence ID" value="ALB21792.1"/>
    <property type="molecule type" value="Genomic_DNA"/>
</dbReference>
<dbReference type="Gene3D" id="3.20.20.10">
    <property type="entry name" value="Alanine racemase"/>
    <property type="match status" value="1"/>
</dbReference>
<dbReference type="InterPro" id="IPR011079">
    <property type="entry name" value="Ala_racemase_C"/>
</dbReference>
<dbReference type="InterPro" id="IPR000821">
    <property type="entry name" value="Ala_racemase"/>
</dbReference>
<evidence type="ECO:0000256" key="4">
    <source>
        <dbReference type="ARBA" id="ARBA00007880"/>
    </source>
</evidence>
<comment type="cofactor">
    <cofactor evidence="2 9 10">
        <name>pyridoxal 5'-phosphate</name>
        <dbReference type="ChEBI" id="CHEBI:597326"/>
    </cofactor>
</comment>
<dbReference type="PROSITE" id="PS00395">
    <property type="entry name" value="ALANINE_RACEMASE"/>
    <property type="match status" value="1"/>
</dbReference>
<dbReference type="HAMAP" id="MF_01201">
    <property type="entry name" value="Ala_racemase"/>
    <property type="match status" value="1"/>
</dbReference>
<keyword evidence="7 9" id="KW-0413">Isomerase</keyword>
<dbReference type="Pfam" id="PF01168">
    <property type="entry name" value="Ala_racemase_N"/>
    <property type="match status" value="1"/>
</dbReference>
<dbReference type="GO" id="GO:0030170">
    <property type="term" value="F:pyridoxal phosphate binding"/>
    <property type="evidence" value="ECO:0007669"/>
    <property type="project" value="UniProtKB-UniRule"/>
</dbReference>
<evidence type="ECO:0000256" key="7">
    <source>
        <dbReference type="ARBA" id="ARBA00023235"/>
    </source>
</evidence>
<dbReference type="GO" id="GO:0008784">
    <property type="term" value="F:alanine racemase activity"/>
    <property type="evidence" value="ECO:0007669"/>
    <property type="project" value="UniProtKB-UniRule"/>
</dbReference>
<evidence type="ECO:0000313" key="13">
    <source>
        <dbReference type="Proteomes" id="UP000029558"/>
    </source>
</evidence>
<organism evidence="12 13">
    <name type="scientific">Piscirickettsia salmonis</name>
    <dbReference type="NCBI Taxonomy" id="1238"/>
    <lineage>
        <taxon>Bacteria</taxon>
        <taxon>Pseudomonadati</taxon>
        <taxon>Pseudomonadota</taxon>
        <taxon>Gammaproteobacteria</taxon>
        <taxon>Thiotrichales</taxon>
        <taxon>Piscirickettsiaceae</taxon>
        <taxon>Piscirickettsia</taxon>
    </lineage>
</organism>
<comment type="pathway">
    <text evidence="8 9">Amino-acid biosynthesis; D-alanine biosynthesis; D-alanine from L-alanine: step 1/1.</text>
</comment>
<evidence type="ECO:0000313" key="12">
    <source>
        <dbReference type="EMBL" id="ALB21792.1"/>
    </source>
</evidence>
<evidence type="ECO:0000256" key="10">
    <source>
        <dbReference type="PIRSR" id="PIRSR600821-50"/>
    </source>
</evidence>
<dbReference type="PRINTS" id="PR00992">
    <property type="entry name" value="ALARACEMASE"/>
</dbReference>
<keyword evidence="6 9" id="KW-0663">Pyridoxal phosphate</keyword>
<evidence type="ECO:0000256" key="9">
    <source>
        <dbReference type="HAMAP-Rule" id="MF_01201"/>
    </source>
</evidence>
<dbReference type="RefSeq" id="WP_027243040.1">
    <property type="nucleotide sequence ID" value="NZ_CP012508.1"/>
</dbReference>
<comment type="pathway">
    <text evidence="3">Cell wall biogenesis; peptidoglycan biosynthesis.</text>
</comment>
<dbReference type="InterPro" id="IPR009006">
    <property type="entry name" value="Ala_racemase/Decarboxylase_C"/>
</dbReference>
<dbReference type="SMART" id="SM01005">
    <property type="entry name" value="Ala_racemase_C"/>
    <property type="match status" value="1"/>
</dbReference>
<dbReference type="AlphaFoldDB" id="A0A1L6T9F3"/>
<name>A0A1L6T9F3_PISSA</name>
<dbReference type="InterPro" id="IPR029066">
    <property type="entry name" value="PLP-binding_barrel"/>
</dbReference>
<reference evidence="12 13" key="1">
    <citation type="journal article" date="2014" name="Genome Announc.">
        <title>Comparative Genome Analysis of Two Isolates of the Fish Pathogen Piscirickettsia salmonis from Different Hosts Reveals Major Differences in Virulence-Associated Secretion Systems.</title>
        <authorList>
            <person name="Bohle H."/>
            <person name="Henriquez P."/>
            <person name="Grothusen H."/>
            <person name="Navas E."/>
            <person name="Sandoval A."/>
            <person name="Bustamante F."/>
            <person name="Bustos P."/>
            <person name="Mancilla M."/>
        </authorList>
    </citation>
    <scope>NUCLEOTIDE SEQUENCE [LARGE SCALE GENOMIC DNA]</scope>
    <source>
        <strain evidence="13">B1-32597</strain>
    </source>
</reference>
<gene>
    <name evidence="12" type="ORF">KU39_608</name>
</gene>
<evidence type="ECO:0000256" key="6">
    <source>
        <dbReference type="ARBA" id="ARBA00022898"/>
    </source>
</evidence>
<dbReference type="SUPFAM" id="SSF51419">
    <property type="entry name" value="PLP-binding barrel"/>
    <property type="match status" value="1"/>
</dbReference>
<dbReference type="InterPro" id="IPR020622">
    <property type="entry name" value="Ala_racemase_pyridoxalP-BS"/>
</dbReference>
<evidence type="ECO:0000256" key="1">
    <source>
        <dbReference type="ARBA" id="ARBA00000316"/>
    </source>
</evidence>
<feature type="binding site" evidence="9 11">
    <location>
        <position position="131"/>
    </location>
    <ligand>
        <name>substrate</name>
    </ligand>
</feature>
<evidence type="ECO:0000256" key="2">
    <source>
        <dbReference type="ARBA" id="ARBA00001933"/>
    </source>
</evidence>
<dbReference type="Pfam" id="PF00842">
    <property type="entry name" value="Ala_racemase_C"/>
    <property type="match status" value="1"/>
</dbReference>
<dbReference type="PANTHER" id="PTHR30511:SF4">
    <property type="entry name" value="ALANINE RACEMASE, BIOSYNTHETIC"/>
    <property type="match status" value="1"/>
</dbReference>
<dbReference type="NCBIfam" id="TIGR00492">
    <property type="entry name" value="alr"/>
    <property type="match status" value="1"/>
</dbReference>
<evidence type="ECO:0000256" key="5">
    <source>
        <dbReference type="ARBA" id="ARBA00013089"/>
    </source>
</evidence>
<feature type="active site" description="Proton acceptor; specific for D-alanine" evidence="9">
    <location>
        <position position="35"/>
    </location>
</feature>